<evidence type="ECO:0000256" key="1">
    <source>
        <dbReference type="ARBA" id="ARBA00022676"/>
    </source>
</evidence>
<dbReference type="EMBL" id="JBHSAW010000004">
    <property type="protein sequence ID" value="MFC4095827.1"/>
    <property type="molecule type" value="Genomic_DNA"/>
</dbReference>
<reference evidence="4" key="1">
    <citation type="journal article" date="2019" name="Int. J. Syst. Evol. Microbiol.">
        <title>The Global Catalogue of Microorganisms (GCM) 10K type strain sequencing project: providing services to taxonomists for standard genome sequencing and annotation.</title>
        <authorList>
            <consortium name="The Broad Institute Genomics Platform"/>
            <consortium name="The Broad Institute Genome Sequencing Center for Infectious Disease"/>
            <person name="Wu L."/>
            <person name="Ma J."/>
        </authorList>
    </citation>
    <scope>NUCLEOTIDE SEQUENCE [LARGE SCALE GENOMIC DNA]</scope>
    <source>
        <strain evidence="4">CECT 7477</strain>
    </source>
</reference>
<dbReference type="InterPro" id="IPR002201">
    <property type="entry name" value="Glyco_trans_9"/>
</dbReference>
<dbReference type="Gene3D" id="3.40.50.2000">
    <property type="entry name" value="Glycogen Phosphorylase B"/>
    <property type="match status" value="2"/>
</dbReference>
<dbReference type="SUPFAM" id="SSF53756">
    <property type="entry name" value="UDP-Glycosyltransferase/glycogen phosphorylase"/>
    <property type="match status" value="1"/>
</dbReference>
<organism evidence="3 4">
    <name type="scientific">Euzebyella saccharophila</name>
    <dbReference type="NCBI Taxonomy" id="679664"/>
    <lineage>
        <taxon>Bacteria</taxon>
        <taxon>Pseudomonadati</taxon>
        <taxon>Bacteroidota</taxon>
        <taxon>Flavobacteriia</taxon>
        <taxon>Flavobacteriales</taxon>
        <taxon>Flavobacteriaceae</taxon>
        <taxon>Euzebyella</taxon>
    </lineage>
</organism>
<evidence type="ECO:0000313" key="3">
    <source>
        <dbReference type="EMBL" id="MFC4095827.1"/>
    </source>
</evidence>
<accession>A0ABV8JS26</accession>
<dbReference type="Pfam" id="PF01075">
    <property type="entry name" value="Glyco_transf_9"/>
    <property type="match status" value="1"/>
</dbReference>
<comment type="caution">
    <text evidence="3">The sequence shown here is derived from an EMBL/GenBank/DDBJ whole genome shotgun (WGS) entry which is preliminary data.</text>
</comment>
<dbReference type="RefSeq" id="WP_317175464.1">
    <property type="nucleotide sequence ID" value="NZ_JACYFJ010000001.1"/>
</dbReference>
<dbReference type="PANTHER" id="PTHR30160:SF22">
    <property type="entry name" value="LIPOPOLYSACCHARIDE CORE BIOSYNTHESIS PROTEIN"/>
    <property type="match status" value="1"/>
</dbReference>
<keyword evidence="2" id="KW-0808">Transferase</keyword>
<protein>
    <submittedName>
        <fullName evidence="3">Glycosyltransferase family 9 protein</fullName>
    </submittedName>
</protein>
<dbReference type="CDD" id="cd03789">
    <property type="entry name" value="GT9_LPS_heptosyltransferase"/>
    <property type="match status" value="1"/>
</dbReference>
<keyword evidence="1" id="KW-0328">Glycosyltransferase</keyword>
<proteinExistence type="predicted"/>
<keyword evidence="4" id="KW-1185">Reference proteome</keyword>
<gene>
    <name evidence="3" type="ORF">ACFOUT_08070</name>
</gene>
<dbReference type="Proteomes" id="UP001595814">
    <property type="component" value="Unassembled WGS sequence"/>
</dbReference>
<name>A0ABV8JS26_9FLAO</name>
<evidence type="ECO:0000256" key="2">
    <source>
        <dbReference type="ARBA" id="ARBA00022679"/>
    </source>
</evidence>
<sequence length="346" mass="39024">MAKNKRTHILVIRLSAMGDVAMTVPVLNAFVQKYPDVKITVLTRAFFTPLFSQLQNVSVYEADVKGRHKGVFGLWKLFQELKKQQIDVVADLHNVLRSNILKKYFRFGRIPFAQIDKGRKDKKALTKKKAFRQLKTTHQRYADVFGQLGYPIELREAMPLKKEKMPSVDLSIEGADILIGIAPFAAFKGKMYPFHLMEKVVKQLSESGRYKILLFGGGEDEKQKLQSLADLFPNCYNIVGKQTFVEELSLISNLKLMLSMDSGNGHLAAMYGIPVVTLWGVTHPFAGFAPFGQPADYAITSDRSQFPMIPTSIYGNKMPEGYEKAMETIRPEIVVAKINAILQKTN</sequence>
<evidence type="ECO:0000313" key="4">
    <source>
        <dbReference type="Proteomes" id="UP001595814"/>
    </source>
</evidence>
<dbReference type="InterPro" id="IPR051199">
    <property type="entry name" value="LPS_LOS_Heptosyltrfase"/>
</dbReference>
<dbReference type="PANTHER" id="PTHR30160">
    <property type="entry name" value="TETRAACYLDISACCHARIDE 4'-KINASE-RELATED"/>
    <property type="match status" value="1"/>
</dbReference>